<sequence>MGDKENIAYEGSVSSLNMEQEQEQNIDTANNKKYGRTFWKNCENSDVIDSNIPEEDPNQNLGTNLINPENKLPEVRQWSSLFIKLKSDKLTYSNFAPRDKIHTKNDNALIFNIQSLENISINDIEFRLQVIMQTQVQNQTKIMESVTYRARIENSEISEGASNEEISDNRLDENIHGEENLLYTPESEKEKVVNAENAESRKEIEAEKVAQEYKKGDKIEIVVDTHVASKLITDEDRFVQVINKKNKKKNSSTMMDKRLSLYDKDRIIKKSRASL</sequence>
<feature type="non-terminal residue" evidence="1">
    <location>
        <position position="275"/>
    </location>
</feature>
<evidence type="ECO:0000313" key="2">
    <source>
        <dbReference type="Proteomes" id="UP000789901"/>
    </source>
</evidence>
<comment type="caution">
    <text evidence="1">The sequence shown here is derived from an EMBL/GenBank/DDBJ whole genome shotgun (WGS) entry which is preliminary data.</text>
</comment>
<proteinExistence type="predicted"/>
<dbReference type="EMBL" id="CAJVQB010026981">
    <property type="protein sequence ID" value="CAG8809683.1"/>
    <property type="molecule type" value="Genomic_DNA"/>
</dbReference>
<evidence type="ECO:0000313" key="1">
    <source>
        <dbReference type="EMBL" id="CAG8809683.1"/>
    </source>
</evidence>
<protein>
    <submittedName>
        <fullName evidence="1">6510_t:CDS:1</fullName>
    </submittedName>
</protein>
<dbReference type="Proteomes" id="UP000789901">
    <property type="component" value="Unassembled WGS sequence"/>
</dbReference>
<reference evidence="1 2" key="1">
    <citation type="submission" date="2021-06" db="EMBL/GenBank/DDBJ databases">
        <authorList>
            <person name="Kallberg Y."/>
            <person name="Tangrot J."/>
            <person name="Rosling A."/>
        </authorList>
    </citation>
    <scope>NUCLEOTIDE SEQUENCE [LARGE SCALE GENOMIC DNA]</scope>
    <source>
        <strain evidence="1 2">120-4 pot B 10/14</strain>
    </source>
</reference>
<gene>
    <name evidence="1" type="ORF">GMARGA_LOCUS24940</name>
</gene>
<keyword evidence="2" id="KW-1185">Reference proteome</keyword>
<accession>A0ABN7W0K8</accession>
<organism evidence="1 2">
    <name type="scientific">Gigaspora margarita</name>
    <dbReference type="NCBI Taxonomy" id="4874"/>
    <lineage>
        <taxon>Eukaryota</taxon>
        <taxon>Fungi</taxon>
        <taxon>Fungi incertae sedis</taxon>
        <taxon>Mucoromycota</taxon>
        <taxon>Glomeromycotina</taxon>
        <taxon>Glomeromycetes</taxon>
        <taxon>Diversisporales</taxon>
        <taxon>Gigasporaceae</taxon>
        <taxon>Gigaspora</taxon>
    </lineage>
</organism>
<name>A0ABN7W0K8_GIGMA</name>